<name>A0A814YX35_9BILA</name>
<evidence type="ECO:0000313" key="5">
    <source>
        <dbReference type="Proteomes" id="UP000663870"/>
    </source>
</evidence>
<evidence type="ECO:0000313" key="4">
    <source>
        <dbReference type="Proteomes" id="UP000663854"/>
    </source>
</evidence>
<feature type="compositionally biased region" description="Low complexity" evidence="1">
    <location>
        <begin position="15"/>
        <end position="26"/>
    </location>
</feature>
<proteinExistence type="predicted"/>
<gene>
    <name evidence="3" type="ORF">JXQ802_LOCUS41410</name>
    <name evidence="2" type="ORF">PYM288_LOCUS26623</name>
</gene>
<dbReference type="Proteomes" id="UP000663854">
    <property type="component" value="Unassembled WGS sequence"/>
</dbReference>
<accession>A0A814YX35</accession>
<dbReference type="AlphaFoldDB" id="A0A814YX35"/>
<feature type="region of interest" description="Disordered" evidence="1">
    <location>
        <begin position="13"/>
        <end position="69"/>
    </location>
</feature>
<feature type="compositionally biased region" description="Polar residues" evidence="1">
    <location>
        <begin position="27"/>
        <end position="69"/>
    </location>
</feature>
<protein>
    <submittedName>
        <fullName evidence="2">Uncharacterized protein</fullName>
    </submittedName>
</protein>
<dbReference type="EMBL" id="CAJNOH010001623">
    <property type="protein sequence ID" value="CAF1235909.1"/>
    <property type="molecule type" value="Genomic_DNA"/>
</dbReference>
<comment type="caution">
    <text evidence="2">The sequence shown here is derived from an EMBL/GenBank/DDBJ whole genome shotgun (WGS) entry which is preliminary data.</text>
</comment>
<organism evidence="2 4">
    <name type="scientific">Rotaria sordida</name>
    <dbReference type="NCBI Taxonomy" id="392033"/>
    <lineage>
        <taxon>Eukaryota</taxon>
        <taxon>Metazoa</taxon>
        <taxon>Spiralia</taxon>
        <taxon>Gnathifera</taxon>
        <taxon>Rotifera</taxon>
        <taxon>Eurotatoria</taxon>
        <taxon>Bdelloidea</taxon>
        <taxon>Philodinida</taxon>
        <taxon>Philodinidae</taxon>
        <taxon>Rotaria</taxon>
    </lineage>
</organism>
<evidence type="ECO:0000313" key="2">
    <source>
        <dbReference type="EMBL" id="CAF1235909.1"/>
    </source>
</evidence>
<dbReference type="Proteomes" id="UP000663870">
    <property type="component" value="Unassembled WGS sequence"/>
</dbReference>
<sequence length="69" mass="7676">MRVYSDINRKSIWTPVPSLSPLSQPSDASTTQLRSPSLSPQTVESHPVLPSSSMENMEQQTMSTRKTDI</sequence>
<evidence type="ECO:0000313" key="3">
    <source>
        <dbReference type="EMBL" id="CAF1518259.1"/>
    </source>
</evidence>
<evidence type="ECO:0000256" key="1">
    <source>
        <dbReference type="SAM" id="MobiDB-lite"/>
    </source>
</evidence>
<keyword evidence="5" id="KW-1185">Reference proteome</keyword>
<reference evidence="2" key="1">
    <citation type="submission" date="2021-02" db="EMBL/GenBank/DDBJ databases">
        <authorList>
            <person name="Nowell W R."/>
        </authorList>
    </citation>
    <scope>NUCLEOTIDE SEQUENCE</scope>
</reference>
<dbReference type="EMBL" id="CAJNOL010002637">
    <property type="protein sequence ID" value="CAF1518259.1"/>
    <property type="molecule type" value="Genomic_DNA"/>
</dbReference>